<dbReference type="PANTHER" id="PTHR45889:SF8">
    <property type="entry name" value="IG-LIKE DOMAIN-CONTAINING PROTEIN"/>
    <property type="match status" value="1"/>
</dbReference>
<feature type="compositionally biased region" description="Acidic residues" evidence="3">
    <location>
        <begin position="364"/>
        <end position="375"/>
    </location>
</feature>
<feature type="domain" description="Ig-like" evidence="6">
    <location>
        <begin position="24"/>
        <end position="112"/>
    </location>
</feature>
<evidence type="ECO:0000313" key="9">
    <source>
        <dbReference type="RefSeq" id="XP_019614528.1"/>
    </source>
</evidence>
<dbReference type="Pfam" id="PF13927">
    <property type="entry name" value="Ig_3"/>
    <property type="match status" value="1"/>
</dbReference>
<evidence type="ECO:0000256" key="1">
    <source>
        <dbReference type="ARBA" id="ARBA00023157"/>
    </source>
</evidence>
<dbReference type="InterPro" id="IPR007110">
    <property type="entry name" value="Ig-like_dom"/>
</dbReference>
<gene>
    <name evidence="8 9" type="primary">LOC109462421</name>
</gene>
<dbReference type="PROSITE" id="PS50835">
    <property type="entry name" value="IG_LIKE"/>
    <property type="match status" value="3"/>
</dbReference>
<keyword evidence="4" id="KW-0472">Membrane</keyword>
<feature type="signal peptide" evidence="5">
    <location>
        <begin position="1"/>
        <end position="20"/>
    </location>
</feature>
<dbReference type="Gene3D" id="2.60.40.10">
    <property type="entry name" value="Immunoglobulins"/>
    <property type="match status" value="3"/>
</dbReference>
<dbReference type="Proteomes" id="UP000515135">
    <property type="component" value="Unplaced"/>
</dbReference>
<dbReference type="InterPro" id="IPR003598">
    <property type="entry name" value="Ig_sub2"/>
</dbReference>
<name>A0A6P4Y700_BRABE</name>
<dbReference type="PANTHER" id="PTHR45889">
    <property type="entry name" value="IG-LIKE DOMAIN-CONTAINING PROTEIN"/>
    <property type="match status" value="1"/>
</dbReference>
<dbReference type="RefSeq" id="XP_019614528.1">
    <property type="nucleotide sequence ID" value="XM_019758969.1"/>
</dbReference>
<keyword evidence="4" id="KW-0812">Transmembrane</keyword>
<dbReference type="Pfam" id="PF07679">
    <property type="entry name" value="I-set"/>
    <property type="match status" value="1"/>
</dbReference>
<dbReference type="InterPro" id="IPR013783">
    <property type="entry name" value="Ig-like_fold"/>
</dbReference>
<evidence type="ECO:0000256" key="3">
    <source>
        <dbReference type="SAM" id="MobiDB-lite"/>
    </source>
</evidence>
<evidence type="ECO:0000256" key="2">
    <source>
        <dbReference type="ARBA" id="ARBA00023319"/>
    </source>
</evidence>
<evidence type="ECO:0000313" key="7">
    <source>
        <dbReference type="Proteomes" id="UP000515135"/>
    </source>
</evidence>
<keyword evidence="2" id="KW-0393">Immunoglobulin domain</keyword>
<evidence type="ECO:0000313" key="8">
    <source>
        <dbReference type="RefSeq" id="XP_019614527.1"/>
    </source>
</evidence>
<sequence>MKSRLLISLLLMAIVASCRAQNQVEFTTEPQGTTAFEDDSVQFTCEAQKTGGGDDVAIVWVKTSGGSVVIDDSTDARFTFATVNTPGSAKSNFSIDDLQVADTGSYKCYASNDPTRGSNPVLEPTKWESVQANLKVFAKVAINQTADTNLTAIGTLELGCQVSDPGSDLAIASVTWTRDGVAVTDDGSSTQPNYFLKITQASGSDGGVYTCTVTFNVLSTPGVTVTDSQDITVWALPRITSHFRKSVKYQEGETVTLKCTAEGYPTPTVKWLKENEELVNMSSRMSYFMDDDGAANLRITNLEMGDRATYTCSAENSLGSDNLPVLLRVKDRLAALWPFLGILAEVVILVIIIFYFEKRKSDSDDSAEDEDDDDAPVSKKKSNSATNEKSVEKDESDVRLRNVNA</sequence>
<keyword evidence="4" id="KW-1133">Transmembrane helix</keyword>
<dbReference type="Pfam" id="PF13895">
    <property type="entry name" value="Ig_2"/>
    <property type="match status" value="1"/>
</dbReference>
<dbReference type="InterPro" id="IPR013106">
    <property type="entry name" value="Ig_V-set"/>
</dbReference>
<dbReference type="CDD" id="cd00096">
    <property type="entry name" value="Ig"/>
    <property type="match status" value="2"/>
</dbReference>
<feature type="transmembrane region" description="Helical" evidence="4">
    <location>
        <begin position="335"/>
        <end position="356"/>
    </location>
</feature>
<protein>
    <submittedName>
        <fullName evidence="8">Neuroplastin-like isoform X1</fullName>
    </submittedName>
    <submittedName>
        <fullName evidence="9">Neuroplastin-like isoform X2</fullName>
    </submittedName>
</protein>
<evidence type="ECO:0000256" key="4">
    <source>
        <dbReference type="SAM" id="Phobius"/>
    </source>
</evidence>
<accession>A0A6P4Y700</accession>
<dbReference type="AlphaFoldDB" id="A0A6P4Y700"/>
<proteinExistence type="predicted"/>
<dbReference type="FunFam" id="2.60.40.10:FF:000032">
    <property type="entry name" value="palladin isoform X1"/>
    <property type="match status" value="1"/>
</dbReference>
<dbReference type="SMART" id="SM00408">
    <property type="entry name" value="IGc2"/>
    <property type="match status" value="3"/>
</dbReference>
<evidence type="ECO:0000256" key="5">
    <source>
        <dbReference type="SAM" id="SignalP"/>
    </source>
</evidence>
<dbReference type="RefSeq" id="XP_019614527.1">
    <property type="nucleotide sequence ID" value="XM_019758968.1"/>
</dbReference>
<feature type="domain" description="Ig-like" evidence="6">
    <location>
        <begin position="237"/>
        <end position="328"/>
    </location>
</feature>
<dbReference type="SMART" id="SM00406">
    <property type="entry name" value="IGv"/>
    <property type="match status" value="3"/>
</dbReference>
<reference evidence="8 9" key="1">
    <citation type="submission" date="2025-04" db="UniProtKB">
        <authorList>
            <consortium name="RefSeq"/>
        </authorList>
    </citation>
    <scope>IDENTIFICATION</scope>
    <source>
        <tissue evidence="8 9">Gonad</tissue>
    </source>
</reference>
<keyword evidence="7" id="KW-1185">Reference proteome</keyword>
<feature type="chain" id="PRO_5044647525" evidence="5">
    <location>
        <begin position="21"/>
        <end position="405"/>
    </location>
</feature>
<dbReference type="PROSITE" id="PS51257">
    <property type="entry name" value="PROKAR_LIPOPROTEIN"/>
    <property type="match status" value="1"/>
</dbReference>
<dbReference type="InterPro" id="IPR036179">
    <property type="entry name" value="Ig-like_dom_sf"/>
</dbReference>
<dbReference type="OrthoDB" id="5970915at2759"/>
<feature type="domain" description="Ig-like" evidence="6">
    <location>
        <begin position="120"/>
        <end position="232"/>
    </location>
</feature>
<dbReference type="InterPro" id="IPR013098">
    <property type="entry name" value="Ig_I-set"/>
</dbReference>
<dbReference type="InterPro" id="IPR003599">
    <property type="entry name" value="Ig_sub"/>
</dbReference>
<feature type="compositionally biased region" description="Basic and acidic residues" evidence="3">
    <location>
        <begin position="389"/>
        <end position="405"/>
    </location>
</feature>
<dbReference type="SUPFAM" id="SSF48726">
    <property type="entry name" value="Immunoglobulin"/>
    <property type="match status" value="3"/>
</dbReference>
<dbReference type="KEGG" id="bbel:109462421"/>
<dbReference type="SMART" id="SM00409">
    <property type="entry name" value="IG"/>
    <property type="match status" value="3"/>
</dbReference>
<keyword evidence="5" id="KW-0732">Signal</keyword>
<dbReference type="GeneID" id="109462421"/>
<keyword evidence="1" id="KW-1015">Disulfide bond</keyword>
<feature type="region of interest" description="Disordered" evidence="3">
    <location>
        <begin position="360"/>
        <end position="405"/>
    </location>
</feature>
<evidence type="ECO:0000259" key="6">
    <source>
        <dbReference type="PROSITE" id="PS50835"/>
    </source>
</evidence>
<organism evidence="7 8">
    <name type="scientific">Branchiostoma belcheri</name>
    <name type="common">Amphioxus</name>
    <dbReference type="NCBI Taxonomy" id="7741"/>
    <lineage>
        <taxon>Eukaryota</taxon>
        <taxon>Metazoa</taxon>
        <taxon>Chordata</taxon>
        <taxon>Cephalochordata</taxon>
        <taxon>Leptocardii</taxon>
        <taxon>Amphioxiformes</taxon>
        <taxon>Branchiostomatidae</taxon>
        <taxon>Branchiostoma</taxon>
    </lineage>
</organism>